<feature type="domain" description="J" evidence="3">
    <location>
        <begin position="27"/>
        <end position="91"/>
    </location>
</feature>
<dbReference type="PANTHER" id="PTHR44303:SF2">
    <property type="entry name" value="DNAJ HOMOLOG SUBFAMILY C MEMBER 16"/>
    <property type="match status" value="1"/>
</dbReference>
<name>A0A6P7TK46_9MOLL</name>
<gene>
    <name evidence="5" type="primary">LOC115223871</name>
</gene>
<proteinExistence type="predicted"/>
<evidence type="ECO:0000256" key="1">
    <source>
        <dbReference type="SAM" id="Phobius"/>
    </source>
</evidence>
<evidence type="ECO:0000313" key="5">
    <source>
        <dbReference type="RefSeq" id="XP_029650435.1"/>
    </source>
</evidence>
<accession>A0A6P7TK46</accession>
<dbReference type="InterPro" id="IPR052448">
    <property type="entry name" value="DnaJ_C16_autophagy_reg"/>
</dbReference>
<dbReference type="PROSITE" id="PS00636">
    <property type="entry name" value="DNAJ_1"/>
    <property type="match status" value="1"/>
</dbReference>
<dbReference type="SMART" id="SM00271">
    <property type="entry name" value="DnaJ"/>
    <property type="match status" value="1"/>
</dbReference>
<dbReference type="KEGG" id="osn:115223871"/>
<feature type="transmembrane region" description="Helical" evidence="1">
    <location>
        <begin position="540"/>
        <end position="557"/>
    </location>
</feature>
<evidence type="ECO:0000256" key="2">
    <source>
        <dbReference type="SAM" id="SignalP"/>
    </source>
</evidence>
<dbReference type="CDD" id="cd06257">
    <property type="entry name" value="DnaJ"/>
    <property type="match status" value="1"/>
</dbReference>
<keyword evidence="1" id="KW-0812">Transmembrane</keyword>
<dbReference type="Proteomes" id="UP000515154">
    <property type="component" value="Linkage group LG24"/>
</dbReference>
<dbReference type="PANTHER" id="PTHR44303">
    <property type="entry name" value="DNAJ HOMOLOG SUBFAMILY C MEMBER 16"/>
    <property type="match status" value="1"/>
</dbReference>
<keyword evidence="1" id="KW-1133">Transmembrane helix</keyword>
<feature type="signal peptide" evidence="2">
    <location>
        <begin position="1"/>
        <end position="24"/>
    </location>
</feature>
<dbReference type="PRINTS" id="PR00625">
    <property type="entry name" value="JDOMAIN"/>
</dbReference>
<dbReference type="AlphaFoldDB" id="A0A6P7TK46"/>
<organism evidence="4 5">
    <name type="scientific">Octopus sinensis</name>
    <name type="common">East Asian common octopus</name>
    <dbReference type="NCBI Taxonomy" id="2607531"/>
    <lineage>
        <taxon>Eukaryota</taxon>
        <taxon>Metazoa</taxon>
        <taxon>Spiralia</taxon>
        <taxon>Lophotrochozoa</taxon>
        <taxon>Mollusca</taxon>
        <taxon>Cephalopoda</taxon>
        <taxon>Coleoidea</taxon>
        <taxon>Octopodiformes</taxon>
        <taxon>Octopoda</taxon>
        <taxon>Incirrata</taxon>
        <taxon>Octopodidae</taxon>
        <taxon>Octopus</taxon>
    </lineage>
</organism>
<keyword evidence="4" id="KW-1185">Reference proteome</keyword>
<dbReference type="Pfam" id="PF00226">
    <property type="entry name" value="DnaJ"/>
    <property type="match status" value="1"/>
</dbReference>
<keyword evidence="2" id="KW-0732">Signal</keyword>
<feature type="chain" id="PRO_5028079868" evidence="2">
    <location>
        <begin position="25"/>
        <end position="762"/>
    </location>
</feature>
<dbReference type="InterPro" id="IPR018253">
    <property type="entry name" value="DnaJ_domain_CS"/>
</dbReference>
<dbReference type="InterPro" id="IPR036249">
    <property type="entry name" value="Thioredoxin-like_sf"/>
</dbReference>
<reference evidence="5" key="1">
    <citation type="submission" date="2025-08" db="UniProtKB">
        <authorList>
            <consortium name="RefSeq"/>
        </authorList>
    </citation>
    <scope>IDENTIFICATION</scope>
</reference>
<dbReference type="InterPro" id="IPR001623">
    <property type="entry name" value="DnaJ_domain"/>
</dbReference>
<dbReference type="SUPFAM" id="SSF52833">
    <property type="entry name" value="Thioredoxin-like"/>
    <property type="match status" value="1"/>
</dbReference>
<evidence type="ECO:0000259" key="3">
    <source>
        <dbReference type="PROSITE" id="PS50076"/>
    </source>
</evidence>
<sequence>MNTNYMFILLVSCFATLNIRVVSSTEDLYDVLGVSRFASSQEIKKAYKNLAKIWHPDKNHDPDATDKFMKINEAYETLADNDKRSMYDRHGYSSAHEPPPGSQRGGGFGEFPSFFRHGPFGSFNFNFGNSESILDKYTISLRFYENHVLPNSYLTPYFLYAYTDFCFACMHYESLIEKMIKELEEVGIGVATVHVASSRPLASKLRLHEVPQIMGVINGHVHYLKKQISLQILRDFIRNLFPTNTIQRLNDKNIKDFLLGWPDNRVRALFFSSKDKIPGRFLVPAFRFKEKIASGFINMKEASAVANSLQKYNINNNAKDTLIIVGENINSTLGVVSMPSLSKNNVVEFMNRFQFLTLPRLSSELFFDELCPIEGKVKQRKLCVVLLTLKTEEHDTHRTLFRNYVQQAPSFQNRVRFSYIFKDVQYRFVDSLLDGRHSDETEDRLKIAVLWRMNKNYINYEWIEPGWSKELHENQVVCQNMEKHLQELLVGSNQLHYTATYTSFYNEHSSGMFMNILTKLSNGCYDFYEYISAGVSNFDSAMWLTIWLAILIIGVLFQRKLLIKEMKNRQSERRQRQSTTTAEASIYKNSKIHLHELCSQTFSKLMLNEDSCLTITLLVNKESKDKLLAKFLQIVTRYSWSKISKFAFLQLDHYLNWYQRLLRDSNVYFGQLSETDCTGTVIAFNAYRKYYYIFHSKTASKRAENANIGKKCSIFDSDSDEAGETENVVDDLKGLENWLDKIIEGMLERISIQNWPQMENSL</sequence>
<dbReference type="SUPFAM" id="SSF46565">
    <property type="entry name" value="Chaperone J-domain"/>
    <property type="match status" value="1"/>
</dbReference>
<evidence type="ECO:0000313" key="4">
    <source>
        <dbReference type="Proteomes" id="UP000515154"/>
    </source>
</evidence>
<protein>
    <submittedName>
        <fullName evidence="5">DnaJ homolog subfamily C member 16-like</fullName>
    </submittedName>
</protein>
<dbReference type="InterPro" id="IPR036869">
    <property type="entry name" value="J_dom_sf"/>
</dbReference>
<keyword evidence="1" id="KW-0472">Membrane</keyword>
<dbReference type="RefSeq" id="XP_029650435.1">
    <property type="nucleotide sequence ID" value="XM_029794575.2"/>
</dbReference>
<dbReference type="Gene3D" id="1.10.287.110">
    <property type="entry name" value="DnaJ domain"/>
    <property type="match status" value="1"/>
</dbReference>
<dbReference type="PROSITE" id="PS50076">
    <property type="entry name" value="DNAJ_2"/>
    <property type="match status" value="1"/>
</dbReference>